<proteinExistence type="inferred from homology"/>
<dbReference type="PROSITE" id="PS50850">
    <property type="entry name" value="MFS"/>
    <property type="match status" value="1"/>
</dbReference>
<evidence type="ECO:0000256" key="3">
    <source>
        <dbReference type="ARBA" id="ARBA00022448"/>
    </source>
</evidence>
<dbReference type="InterPro" id="IPR050360">
    <property type="entry name" value="MFS_Sugar_Transporters"/>
</dbReference>
<dbReference type="PANTHER" id="PTHR48022">
    <property type="entry name" value="PLASTIDIC GLUCOSE TRANSPORTER 4"/>
    <property type="match status" value="1"/>
</dbReference>
<gene>
    <name evidence="10" type="ORF">IWX46DRAFT_669679</name>
</gene>
<evidence type="ECO:0000256" key="1">
    <source>
        <dbReference type="ARBA" id="ARBA00004141"/>
    </source>
</evidence>
<evidence type="ECO:0000256" key="4">
    <source>
        <dbReference type="ARBA" id="ARBA00022692"/>
    </source>
</evidence>
<reference evidence="10 11" key="1">
    <citation type="submission" date="2024-04" db="EMBL/GenBank/DDBJ databases">
        <title>Phyllosticta paracitricarpa is synonymous to the EU quarantine fungus P. citricarpa based on phylogenomic analyses.</title>
        <authorList>
            <consortium name="Lawrence Berkeley National Laboratory"/>
            <person name="Van Ingen-Buijs V.A."/>
            <person name="Van Westerhoven A.C."/>
            <person name="Haridas S."/>
            <person name="Skiadas P."/>
            <person name="Martin F."/>
            <person name="Groenewald J.Z."/>
            <person name="Crous P.W."/>
            <person name="Seidl M.F."/>
        </authorList>
    </citation>
    <scope>NUCLEOTIDE SEQUENCE [LARGE SCALE GENOMIC DNA]</scope>
    <source>
        <strain evidence="10 11">CBS 122670</strain>
    </source>
</reference>
<comment type="caution">
    <text evidence="10">The sequence shown here is derived from an EMBL/GenBank/DDBJ whole genome shotgun (WGS) entry which is preliminary data.</text>
</comment>
<evidence type="ECO:0000259" key="9">
    <source>
        <dbReference type="PROSITE" id="PS50850"/>
    </source>
</evidence>
<sequence>MKMDKTEIIHNIGEVIREDVHAVSKREMLLRAREASQSEHAQTLWQALKSHRKAVIWSMLVSTVIIMESYDTSLVGALFAQPAFSKKYGRYFNHKKGYQVSGPWQIGLGNATTCGTIIGAFSNGYFTDRFGYRKVLLVNLVLICGFIFLPFFAKSIQMLLVAEILCGIPWGVFATLAPAYAAEVCPLILRGYLTVYINMCWGFGHLIASGVLSRYSNSKSQWAYRIPFALQWGWPIPLFIILWFAPESPWWLVRRDKVAEAERSLSRLSYKRTPEEIKSNVALMIHTEMIEKEIESGSTYLHCFKGIDLRRTEIVCITFACQAFSGSALGGNPAYFFKQAGLGTSFSFKLSIGGHGMACVGTILSWFIMSYRGRREIYVTGLLSLASIMLTVGFVEVGTENKAGKFGMGGLIVGWLFTYYLSIGPICYAIISETSSAKLRTKSVCLARIAYYVVSIGCATAEPYMVNPTEFNLKGKTAFVWATTGFLGAIWAFFRLPETRDRTYEELDIMFARKLSARKFAKYEVDAYEYEVEKLAKMGV</sequence>
<dbReference type="EMBL" id="JBBPDW010000050">
    <property type="protein sequence ID" value="KAK7532612.1"/>
    <property type="molecule type" value="Genomic_DNA"/>
</dbReference>
<feature type="transmembrane region" description="Helical" evidence="8">
    <location>
        <begin position="314"/>
        <end position="336"/>
    </location>
</feature>
<evidence type="ECO:0000313" key="10">
    <source>
        <dbReference type="EMBL" id="KAK7532612.1"/>
    </source>
</evidence>
<dbReference type="PANTHER" id="PTHR48022:SF83">
    <property type="entry name" value="MAJOR FACILITATOR SUPERFAMILY (MFS) PROFILE DOMAIN-CONTAINING PROTEIN"/>
    <property type="match status" value="1"/>
</dbReference>
<feature type="transmembrane region" description="Helical" evidence="8">
    <location>
        <begin position="54"/>
        <end position="84"/>
    </location>
</feature>
<keyword evidence="5 8" id="KW-1133">Transmembrane helix</keyword>
<name>A0ABR1LBJ3_9PEZI</name>
<dbReference type="InterPro" id="IPR005828">
    <property type="entry name" value="MFS_sugar_transport-like"/>
</dbReference>
<dbReference type="InterPro" id="IPR036259">
    <property type="entry name" value="MFS_trans_sf"/>
</dbReference>
<evidence type="ECO:0000256" key="2">
    <source>
        <dbReference type="ARBA" id="ARBA00010992"/>
    </source>
</evidence>
<dbReference type="Gene3D" id="1.20.1250.20">
    <property type="entry name" value="MFS general substrate transporter like domains"/>
    <property type="match status" value="1"/>
</dbReference>
<evidence type="ECO:0000256" key="8">
    <source>
        <dbReference type="SAM" id="Phobius"/>
    </source>
</evidence>
<organism evidence="10 11">
    <name type="scientific">Phyllosticta citricarpa</name>
    <dbReference type="NCBI Taxonomy" id="55181"/>
    <lineage>
        <taxon>Eukaryota</taxon>
        <taxon>Fungi</taxon>
        <taxon>Dikarya</taxon>
        <taxon>Ascomycota</taxon>
        <taxon>Pezizomycotina</taxon>
        <taxon>Dothideomycetes</taxon>
        <taxon>Dothideomycetes incertae sedis</taxon>
        <taxon>Botryosphaeriales</taxon>
        <taxon>Phyllostictaceae</taxon>
        <taxon>Phyllosticta</taxon>
    </lineage>
</organism>
<dbReference type="InterPro" id="IPR005829">
    <property type="entry name" value="Sugar_transporter_CS"/>
</dbReference>
<dbReference type="Proteomes" id="UP001365128">
    <property type="component" value="Unassembled WGS sequence"/>
</dbReference>
<keyword evidence="4 8" id="KW-0812">Transmembrane</keyword>
<feature type="transmembrane region" description="Helical" evidence="8">
    <location>
        <begin position="104"/>
        <end position="123"/>
    </location>
</feature>
<feature type="transmembrane region" description="Helical" evidence="8">
    <location>
        <begin position="193"/>
        <end position="212"/>
    </location>
</feature>
<dbReference type="NCBIfam" id="TIGR00879">
    <property type="entry name" value="SP"/>
    <property type="match status" value="1"/>
</dbReference>
<feature type="transmembrane region" description="Helical" evidence="8">
    <location>
        <begin position="376"/>
        <end position="395"/>
    </location>
</feature>
<dbReference type="Pfam" id="PF00083">
    <property type="entry name" value="Sugar_tr"/>
    <property type="match status" value="1"/>
</dbReference>
<dbReference type="InterPro" id="IPR003663">
    <property type="entry name" value="Sugar/inositol_transpt"/>
</dbReference>
<feature type="transmembrane region" description="Helical" evidence="8">
    <location>
        <begin position="407"/>
        <end position="431"/>
    </location>
</feature>
<feature type="transmembrane region" description="Helical" evidence="8">
    <location>
        <begin position="348"/>
        <end position="369"/>
    </location>
</feature>
<evidence type="ECO:0000256" key="7">
    <source>
        <dbReference type="RuleBase" id="RU003346"/>
    </source>
</evidence>
<keyword evidence="3 7" id="KW-0813">Transport</keyword>
<keyword evidence="6 8" id="KW-0472">Membrane</keyword>
<keyword evidence="11" id="KW-1185">Reference proteome</keyword>
<dbReference type="InterPro" id="IPR020846">
    <property type="entry name" value="MFS_dom"/>
</dbReference>
<feature type="transmembrane region" description="Helical" evidence="8">
    <location>
        <begin position="135"/>
        <end position="153"/>
    </location>
</feature>
<dbReference type="SUPFAM" id="SSF103473">
    <property type="entry name" value="MFS general substrate transporter"/>
    <property type="match status" value="1"/>
</dbReference>
<feature type="transmembrane region" description="Helical" evidence="8">
    <location>
        <begin position="443"/>
        <end position="466"/>
    </location>
</feature>
<accession>A0ABR1LBJ3</accession>
<feature type="transmembrane region" description="Helical" evidence="8">
    <location>
        <begin position="478"/>
        <end position="494"/>
    </location>
</feature>
<evidence type="ECO:0000256" key="5">
    <source>
        <dbReference type="ARBA" id="ARBA00022989"/>
    </source>
</evidence>
<evidence type="ECO:0000313" key="11">
    <source>
        <dbReference type="Proteomes" id="UP001365128"/>
    </source>
</evidence>
<comment type="similarity">
    <text evidence="2 7">Belongs to the major facilitator superfamily. Sugar transporter (TC 2.A.1.1) family.</text>
</comment>
<comment type="subcellular location">
    <subcellularLocation>
        <location evidence="1">Membrane</location>
        <topology evidence="1">Multi-pass membrane protein</topology>
    </subcellularLocation>
</comment>
<feature type="domain" description="Major facilitator superfamily (MFS) profile" evidence="9">
    <location>
        <begin position="57"/>
        <end position="500"/>
    </location>
</feature>
<evidence type="ECO:0000256" key="6">
    <source>
        <dbReference type="ARBA" id="ARBA00023136"/>
    </source>
</evidence>
<feature type="transmembrane region" description="Helical" evidence="8">
    <location>
        <begin position="232"/>
        <end position="253"/>
    </location>
</feature>
<dbReference type="PROSITE" id="PS00217">
    <property type="entry name" value="SUGAR_TRANSPORT_2"/>
    <property type="match status" value="1"/>
</dbReference>
<feature type="transmembrane region" description="Helical" evidence="8">
    <location>
        <begin position="159"/>
        <end position="181"/>
    </location>
</feature>
<protein>
    <submittedName>
        <fullName evidence="10">MFS alpha-glucoside transporter-like protein</fullName>
    </submittedName>
</protein>